<dbReference type="OrthoDB" id="8757572at2"/>
<gene>
    <name evidence="3" type="ORF">AQPW35_28940</name>
</gene>
<keyword evidence="4" id="KW-1185">Reference proteome</keyword>
<accession>A0A480AQV1</accession>
<dbReference type="EMBL" id="BJCL01000007">
    <property type="protein sequence ID" value="GCL63813.1"/>
    <property type="molecule type" value="Genomic_DNA"/>
</dbReference>
<feature type="domain" description="Ice-binding protein C-terminal" evidence="2">
    <location>
        <begin position="217"/>
        <end position="241"/>
    </location>
</feature>
<evidence type="ECO:0000256" key="1">
    <source>
        <dbReference type="SAM" id="SignalP"/>
    </source>
</evidence>
<feature type="chain" id="PRO_5019778847" description="Ice-binding protein C-terminal domain-containing protein" evidence="1">
    <location>
        <begin position="29"/>
        <end position="244"/>
    </location>
</feature>
<reference evidence="4" key="1">
    <citation type="submission" date="2019-03" db="EMBL/GenBank/DDBJ databases">
        <title>Aquabacterium pictum sp.nov., the first bacteriochlorophyll a-containing freshwater bacterium in the genus Aquabacterium of the class Betaproteobacteria.</title>
        <authorList>
            <person name="Hirose S."/>
            <person name="Tank M."/>
            <person name="Hara E."/>
            <person name="Tamaki H."/>
            <person name="Takaichi S."/>
            <person name="Haruta S."/>
            <person name="Hanada S."/>
        </authorList>
    </citation>
    <scope>NUCLEOTIDE SEQUENCE [LARGE SCALE GENOMIC DNA]</scope>
    <source>
        <strain evidence="4">W35</strain>
    </source>
</reference>
<dbReference type="Proteomes" id="UP000301751">
    <property type="component" value="Unassembled WGS sequence"/>
</dbReference>
<dbReference type="NCBIfam" id="TIGR02595">
    <property type="entry name" value="PEP_CTERM"/>
    <property type="match status" value="1"/>
</dbReference>
<feature type="signal peptide" evidence="1">
    <location>
        <begin position="1"/>
        <end position="28"/>
    </location>
</feature>
<organism evidence="3 4">
    <name type="scientific">Pseudaquabacterium pictum</name>
    <dbReference type="NCBI Taxonomy" id="2315236"/>
    <lineage>
        <taxon>Bacteria</taxon>
        <taxon>Pseudomonadati</taxon>
        <taxon>Pseudomonadota</taxon>
        <taxon>Betaproteobacteria</taxon>
        <taxon>Burkholderiales</taxon>
        <taxon>Sphaerotilaceae</taxon>
        <taxon>Pseudaquabacterium</taxon>
    </lineage>
</organism>
<proteinExistence type="predicted"/>
<comment type="caution">
    <text evidence="3">The sequence shown here is derived from an EMBL/GenBank/DDBJ whole genome shotgun (WGS) entry which is preliminary data.</text>
</comment>
<dbReference type="AlphaFoldDB" id="A0A480AQV1"/>
<evidence type="ECO:0000259" key="2">
    <source>
        <dbReference type="Pfam" id="PF07589"/>
    </source>
</evidence>
<keyword evidence="1" id="KW-0732">Signal</keyword>
<dbReference type="InterPro" id="IPR013424">
    <property type="entry name" value="Ice-binding_C"/>
</dbReference>
<dbReference type="Pfam" id="PF07589">
    <property type="entry name" value="PEP-CTERM"/>
    <property type="match status" value="1"/>
</dbReference>
<dbReference type="NCBIfam" id="TIGR03382">
    <property type="entry name" value="GC_trans_RRR"/>
    <property type="match status" value="1"/>
</dbReference>
<evidence type="ECO:0000313" key="4">
    <source>
        <dbReference type="Proteomes" id="UP000301751"/>
    </source>
</evidence>
<sequence>MTTAPFPHRITAAAALVLAALAAPAAHAAVVAQTAAPISFTGNGDNQATGLFSAAQTGDLYIAMTVRLEAGDLGANNFLALWLDNVTTGAHTNRPNVGLKSNEGSPGGLDWMVRGSGVTGSFAPDQATIGSTATLWAHLYKAGNANYNRYDLWVNPTGSWTDVLATTPEARSTLNSGLSSISGYGFRTANLSGNDRFTVQSMVISNTVPLNLVPVSAVPEPGSISLALAGLALVGAMARRRRAA</sequence>
<protein>
    <recommendedName>
        <fullName evidence="2">Ice-binding protein C-terminal domain-containing protein</fullName>
    </recommendedName>
</protein>
<evidence type="ECO:0000313" key="3">
    <source>
        <dbReference type="EMBL" id="GCL63813.1"/>
    </source>
</evidence>
<name>A0A480AQV1_9BURK</name>
<dbReference type="InterPro" id="IPR017756">
    <property type="entry name" value="TM_Gly-Cys-Arg_CS"/>
</dbReference>
<dbReference type="RefSeq" id="WP_137733557.1">
    <property type="nucleotide sequence ID" value="NZ_BJCL01000007.1"/>
</dbReference>